<feature type="compositionally biased region" description="Basic and acidic residues" evidence="1">
    <location>
        <begin position="88"/>
        <end position="101"/>
    </location>
</feature>
<organism evidence="2 3">
    <name type="scientific">Desmophyllum pertusum</name>
    <dbReference type="NCBI Taxonomy" id="174260"/>
    <lineage>
        <taxon>Eukaryota</taxon>
        <taxon>Metazoa</taxon>
        <taxon>Cnidaria</taxon>
        <taxon>Anthozoa</taxon>
        <taxon>Hexacorallia</taxon>
        <taxon>Scleractinia</taxon>
        <taxon>Caryophylliina</taxon>
        <taxon>Caryophylliidae</taxon>
        <taxon>Desmophyllum</taxon>
    </lineage>
</organism>
<name>A0A9W9ZSU5_9CNID</name>
<feature type="region of interest" description="Disordered" evidence="1">
    <location>
        <begin position="86"/>
        <end position="115"/>
    </location>
</feature>
<evidence type="ECO:0000313" key="2">
    <source>
        <dbReference type="EMBL" id="KAJ7385329.1"/>
    </source>
</evidence>
<dbReference type="EMBL" id="MU825881">
    <property type="protein sequence ID" value="KAJ7385329.1"/>
    <property type="molecule type" value="Genomic_DNA"/>
</dbReference>
<protein>
    <submittedName>
        <fullName evidence="2">Uncharacterized protein</fullName>
    </submittedName>
</protein>
<dbReference type="Proteomes" id="UP001163046">
    <property type="component" value="Unassembled WGS sequence"/>
</dbReference>
<gene>
    <name evidence="2" type="ORF">OS493_016405</name>
</gene>
<feature type="compositionally biased region" description="Basic and acidic residues" evidence="1">
    <location>
        <begin position="11"/>
        <end position="25"/>
    </location>
</feature>
<accession>A0A9W9ZSU5</accession>
<evidence type="ECO:0000313" key="3">
    <source>
        <dbReference type="Proteomes" id="UP001163046"/>
    </source>
</evidence>
<sequence length="241" mass="27297">MNRRVSSSLDDLTKEIEDEEKVDKPRSRLLALKSKRPVSLNLESPKEEGNKLADILDSIRKASDGKQNMAKSSSNVSITSLTDVDLNVNHKDGNPIDDKKSGTGSQFSPEVQKRNLSKAETQISLLDFLNDDGKEVVFPACSSHYKEPQDKLKQTVHWKSFWAKTVRTPVLMIQRKQKRKKPEAGGKTLRRFSMLFGGTKSSSKQLKRELPKLQKGNNRSSLRKDKSFGKLTAHLWTLFMQ</sequence>
<keyword evidence="3" id="KW-1185">Reference proteome</keyword>
<proteinExistence type="predicted"/>
<dbReference type="AlphaFoldDB" id="A0A9W9ZSU5"/>
<reference evidence="2" key="1">
    <citation type="submission" date="2023-01" db="EMBL/GenBank/DDBJ databases">
        <title>Genome assembly of the deep-sea coral Lophelia pertusa.</title>
        <authorList>
            <person name="Herrera S."/>
            <person name="Cordes E."/>
        </authorList>
    </citation>
    <scope>NUCLEOTIDE SEQUENCE</scope>
    <source>
        <strain evidence="2">USNM1676648</strain>
        <tissue evidence="2">Polyp</tissue>
    </source>
</reference>
<evidence type="ECO:0000256" key="1">
    <source>
        <dbReference type="SAM" id="MobiDB-lite"/>
    </source>
</evidence>
<feature type="region of interest" description="Disordered" evidence="1">
    <location>
        <begin position="1"/>
        <end position="25"/>
    </location>
</feature>
<comment type="caution">
    <text evidence="2">The sequence shown here is derived from an EMBL/GenBank/DDBJ whole genome shotgun (WGS) entry which is preliminary data.</text>
</comment>
<feature type="compositionally biased region" description="Polar residues" evidence="1">
    <location>
        <begin position="1"/>
        <end position="10"/>
    </location>
</feature>